<dbReference type="OMA" id="SERRYEW"/>
<feature type="compositionally biased region" description="Low complexity" evidence="1">
    <location>
        <begin position="106"/>
        <end position="117"/>
    </location>
</feature>
<dbReference type="InterPro" id="IPR016187">
    <property type="entry name" value="CTDL_fold"/>
</dbReference>
<dbReference type="PANTHER" id="PTHR22801">
    <property type="entry name" value="LITHOSTATHINE"/>
    <property type="match status" value="1"/>
</dbReference>
<dbReference type="OrthoDB" id="441660at2759"/>
<feature type="region of interest" description="Disordered" evidence="1">
    <location>
        <begin position="225"/>
        <end position="249"/>
    </location>
</feature>
<dbReference type="Proteomes" id="UP000001554">
    <property type="component" value="Chromosome 7"/>
</dbReference>
<gene>
    <name evidence="4" type="primary">LOC118420115</name>
</gene>
<evidence type="ECO:0000259" key="2">
    <source>
        <dbReference type="PROSITE" id="PS50041"/>
    </source>
</evidence>
<reference evidence="4" key="2">
    <citation type="submission" date="2025-08" db="UniProtKB">
        <authorList>
            <consortium name="RefSeq"/>
        </authorList>
    </citation>
    <scope>IDENTIFICATION</scope>
    <source>
        <strain evidence="4">S238N-H82</strain>
        <tissue evidence="4">Testes</tissue>
    </source>
</reference>
<evidence type="ECO:0000256" key="1">
    <source>
        <dbReference type="SAM" id="MobiDB-lite"/>
    </source>
</evidence>
<dbReference type="Gene3D" id="3.10.100.10">
    <property type="entry name" value="Mannose-Binding Protein A, subunit A"/>
    <property type="match status" value="1"/>
</dbReference>
<accession>A0A9J7LJ46</accession>
<dbReference type="InterPro" id="IPR016186">
    <property type="entry name" value="C-type_lectin-like/link_sf"/>
</dbReference>
<protein>
    <submittedName>
        <fullName evidence="4">Collectin-12-like</fullName>
    </submittedName>
</protein>
<feature type="region of interest" description="Disordered" evidence="1">
    <location>
        <begin position="66"/>
        <end position="117"/>
    </location>
</feature>
<dbReference type="AlphaFoldDB" id="A0A9J7LJ46"/>
<feature type="domain" description="C-type lectin" evidence="2">
    <location>
        <begin position="150"/>
        <end position="278"/>
    </location>
</feature>
<organism evidence="3 4">
    <name type="scientific">Branchiostoma floridae</name>
    <name type="common">Florida lancelet</name>
    <name type="synonym">Amphioxus</name>
    <dbReference type="NCBI Taxonomy" id="7739"/>
    <lineage>
        <taxon>Eukaryota</taxon>
        <taxon>Metazoa</taxon>
        <taxon>Chordata</taxon>
        <taxon>Cephalochordata</taxon>
        <taxon>Leptocardii</taxon>
        <taxon>Amphioxiformes</taxon>
        <taxon>Branchiostomatidae</taxon>
        <taxon>Branchiostoma</taxon>
    </lineage>
</organism>
<dbReference type="PANTHER" id="PTHR22801:SF63">
    <property type="entry name" value="C-TYPE LECTIN DOMAIN-CONTAINING PROTEIN"/>
    <property type="match status" value="1"/>
</dbReference>
<feature type="compositionally biased region" description="Basic and acidic residues" evidence="1">
    <location>
        <begin position="10"/>
        <end position="22"/>
    </location>
</feature>
<dbReference type="RefSeq" id="XP_035682710.1">
    <property type="nucleotide sequence ID" value="XM_035826817.1"/>
</dbReference>
<keyword evidence="3" id="KW-1185">Reference proteome</keyword>
<feature type="region of interest" description="Disordered" evidence="1">
    <location>
        <begin position="1"/>
        <end position="22"/>
    </location>
</feature>
<sequence length="288" mass="30630">MPAQKPPPEASDRKGATHTREDWRSLADEGANVNNAMYYSSIEVNMTVLSEEIQKLTVRMTEMERNDFRGPKGPASLGLPGPPGPPGPPGAKGPQGPATRGPPGERGPMGPAGAKGELGPACPALGCAGPPGMTDAQKEVSCPDDYSDGGNGICYKLFQSSVTFSEAAETCRRSGGTLAMPRDAASYHALQNPPFWRVLTAEGINIYKHWIGLGDQRSERRYEWMDGAPMGSGPWSPGEPNDKSGDEDCVESEVTLGSTNWASLNDVPCSKRRPFICQFIPGPTKPTG</sequence>
<dbReference type="InterPro" id="IPR050801">
    <property type="entry name" value="Ca-Dep_Lectins_ImmuneDev"/>
</dbReference>
<dbReference type="Pfam" id="PF00059">
    <property type="entry name" value="Lectin_C"/>
    <property type="match status" value="1"/>
</dbReference>
<dbReference type="SMART" id="SM00034">
    <property type="entry name" value="CLECT"/>
    <property type="match status" value="1"/>
</dbReference>
<dbReference type="SUPFAM" id="SSF56436">
    <property type="entry name" value="C-type lectin-like"/>
    <property type="match status" value="1"/>
</dbReference>
<dbReference type="FunFam" id="3.10.100.10:FF:000241">
    <property type="match status" value="1"/>
</dbReference>
<dbReference type="InterPro" id="IPR001304">
    <property type="entry name" value="C-type_lectin-like"/>
</dbReference>
<dbReference type="KEGG" id="bfo:118420115"/>
<dbReference type="PROSITE" id="PS50041">
    <property type="entry name" value="C_TYPE_LECTIN_2"/>
    <property type="match status" value="1"/>
</dbReference>
<evidence type="ECO:0000313" key="3">
    <source>
        <dbReference type="Proteomes" id="UP000001554"/>
    </source>
</evidence>
<dbReference type="GeneID" id="118420115"/>
<name>A0A9J7LJ46_BRAFL</name>
<evidence type="ECO:0000313" key="4">
    <source>
        <dbReference type="RefSeq" id="XP_035682710.1"/>
    </source>
</evidence>
<reference evidence="3" key="1">
    <citation type="journal article" date="2020" name="Nat. Ecol. Evol.">
        <title>Deeply conserved synteny resolves early events in vertebrate evolution.</title>
        <authorList>
            <person name="Simakov O."/>
            <person name="Marletaz F."/>
            <person name="Yue J.X."/>
            <person name="O'Connell B."/>
            <person name="Jenkins J."/>
            <person name="Brandt A."/>
            <person name="Calef R."/>
            <person name="Tung C.H."/>
            <person name="Huang T.K."/>
            <person name="Schmutz J."/>
            <person name="Satoh N."/>
            <person name="Yu J.K."/>
            <person name="Putnam N.H."/>
            <person name="Green R.E."/>
            <person name="Rokhsar D.S."/>
        </authorList>
    </citation>
    <scope>NUCLEOTIDE SEQUENCE [LARGE SCALE GENOMIC DNA]</scope>
    <source>
        <strain evidence="3">S238N-H82</strain>
    </source>
</reference>
<feature type="compositionally biased region" description="Pro residues" evidence="1">
    <location>
        <begin position="80"/>
        <end position="91"/>
    </location>
</feature>
<proteinExistence type="predicted"/>